<name>A0A6C0JXY9_9ZZZZ</name>
<protein>
    <submittedName>
        <fullName evidence="1">Uncharacterized protein</fullName>
    </submittedName>
</protein>
<sequence>MKGKESMSFRDFDYCLIVFICKLDGILDIENIARYFPVFFPSVDPVVVNKKIKFYKDESVAAASVLSMFHINSTHVIQRGTLMHKEKCFKASTNIESKMYSHRGNVLTTKIFREIVHVTAAKDIDRDTDTIKRFVSLVNHYDTVIQRISMYSSTVKWFIDHIKCDGVVETDETGEVYVRDVSREKVEYPSESDEEVLDYLYQIAQEFDSYKCLMRVVKKLAGDIRLIDDSISEQVSVASVNISSANKWINFGWYFNTDTLARLLDEIPGYRVTYDPASNTDLSCVDTTGEVNVTFNTKSSSVFVFSKQLDIMEERTNVFINILLENKSDLVVRV</sequence>
<organism evidence="1">
    <name type="scientific">viral metagenome</name>
    <dbReference type="NCBI Taxonomy" id="1070528"/>
    <lineage>
        <taxon>unclassified sequences</taxon>
        <taxon>metagenomes</taxon>
        <taxon>organismal metagenomes</taxon>
    </lineage>
</organism>
<dbReference type="EMBL" id="MN740698">
    <property type="protein sequence ID" value="QHU08604.1"/>
    <property type="molecule type" value="Genomic_DNA"/>
</dbReference>
<proteinExistence type="predicted"/>
<reference evidence="1" key="1">
    <citation type="journal article" date="2020" name="Nature">
        <title>Giant virus diversity and host interactions through global metagenomics.</title>
        <authorList>
            <person name="Schulz F."/>
            <person name="Roux S."/>
            <person name="Paez-Espino D."/>
            <person name="Jungbluth S."/>
            <person name="Walsh D.A."/>
            <person name="Denef V.J."/>
            <person name="McMahon K.D."/>
            <person name="Konstantinidis K.T."/>
            <person name="Eloe-Fadrosh E.A."/>
            <person name="Kyrpides N.C."/>
            <person name="Woyke T."/>
        </authorList>
    </citation>
    <scope>NUCLEOTIDE SEQUENCE</scope>
    <source>
        <strain evidence="1">GVMAG-S-1063924-116</strain>
    </source>
</reference>
<dbReference type="AlphaFoldDB" id="A0A6C0JXY9"/>
<accession>A0A6C0JXY9</accession>
<evidence type="ECO:0000313" key="1">
    <source>
        <dbReference type="EMBL" id="QHU08604.1"/>
    </source>
</evidence>